<dbReference type="AlphaFoldDB" id="A0A3B5R557"/>
<keyword evidence="13" id="KW-1185">Reference proteome</keyword>
<dbReference type="SMART" id="SM00976">
    <property type="entry name" value="Telo_bind"/>
    <property type="match status" value="1"/>
</dbReference>
<dbReference type="GO" id="GO:0016233">
    <property type="term" value="P:telomere capping"/>
    <property type="evidence" value="ECO:0007669"/>
    <property type="project" value="TreeGrafter"/>
</dbReference>
<dbReference type="CDD" id="cd04497">
    <property type="entry name" value="hPOT1_OB1_like"/>
    <property type="match status" value="1"/>
</dbReference>
<proteinExistence type="inferred from homology"/>
<dbReference type="GO" id="GO:0000783">
    <property type="term" value="C:nuclear telomere cap complex"/>
    <property type="evidence" value="ECO:0007669"/>
    <property type="project" value="TreeGrafter"/>
</dbReference>
<dbReference type="STRING" id="8083.ENSXMAP00000038374"/>
<comment type="subcellular location">
    <subcellularLocation>
        <location evidence="2">Chromosome</location>
        <location evidence="2">Telomere</location>
    </subcellularLocation>
    <subcellularLocation>
        <location evidence="1">Nucleus</location>
    </subcellularLocation>
</comment>
<evidence type="ECO:0000256" key="1">
    <source>
        <dbReference type="ARBA" id="ARBA00004123"/>
    </source>
</evidence>
<name>A0A3B5R557_XIPMA</name>
<evidence type="ECO:0000259" key="11">
    <source>
        <dbReference type="SMART" id="SM00976"/>
    </source>
</evidence>
<dbReference type="OMA" id="NHVHLAK"/>
<keyword evidence="7" id="KW-0238">DNA-binding</keyword>
<dbReference type="FunCoup" id="A0A3B5R557">
    <property type="interactions" value="1171"/>
</dbReference>
<dbReference type="GeneTree" id="ENSGT00390000018285"/>
<dbReference type="FunFam" id="2.40.50.140:FF:000119">
    <property type="entry name" value="Protection of telomeres 1 homolog"/>
    <property type="match status" value="1"/>
</dbReference>
<organism evidence="12 13">
    <name type="scientific">Xiphophorus maculatus</name>
    <name type="common">Southern platyfish</name>
    <name type="synonym">Platypoecilus maculatus</name>
    <dbReference type="NCBI Taxonomy" id="8083"/>
    <lineage>
        <taxon>Eukaryota</taxon>
        <taxon>Metazoa</taxon>
        <taxon>Chordata</taxon>
        <taxon>Craniata</taxon>
        <taxon>Vertebrata</taxon>
        <taxon>Euteleostomi</taxon>
        <taxon>Actinopterygii</taxon>
        <taxon>Neopterygii</taxon>
        <taxon>Teleostei</taxon>
        <taxon>Neoteleostei</taxon>
        <taxon>Acanthomorphata</taxon>
        <taxon>Ovalentaria</taxon>
        <taxon>Atherinomorphae</taxon>
        <taxon>Cyprinodontiformes</taxon>
        <taxon>Poeciliidae</taxon>
        <taxon>Poeciliinae</taxon>
        <taxon>Xiphophorus</taxon>
    </lineage>
</organism>
<dbReference type="InterPro" id="IPR028389">
    <property type="entry name" value="POT1"/>
</dbReference>
<comment type="similarity">
    <text evidence="3">Belongs to the telombin family.</text>
</comment>
<dbReference type="GO" id="GO:0098505">
    <property type="term" value="F:G-rich strand telomeric DNA binding"/>
    <property type="evidence" value="ECO:0007669"/>
    <property type="project" value="TreeGrafter"/>
</dbReference>
<evidence type="ECO:0000313" key="13">
    <source>
        <dbReference type="Proteomes" id="UP000002852"/>
    </source>
</evidence>
<evidence type="ECO:0000256" key="6">
    <source>
        <dbReference type="ARBA" id="ARBA00022895"/>
    </source>
</evidence>
<dbReference type="GO" id="GO:0010521">
    <property type="term" value="F:telomerase inhibitor activity"/>
    <property type="evidence" value="ECO:0007669"/>
    <property type="project" value="TreeGrafter"/>
</dbReference>
<evidence type="ECO:0000256" key="3">
    <source>
        <dbReference type="ARBA" id="ARBA00008442"/>
    </source>
</evidence>
<reference evidence="12" key="4">
    <citation type="submission" date="2025-09" db="UniProtKB">
        <authorList>
            <consortium name="Ensembl"/>
        </authorList>
    </citation>
    <scope>IDENTIFICATION</scope>
    <source>
        <strain evidence="12">JP 163 A</strain>
    </source>
</reference>
<feature type="region of interest" description="Disordered" evidence="10">
    <location>
        <begin position="784"/>
        <end position="806"/>
    </location>
</feature>
<dbReference type="FunFam" id="2.40.50.140:FF:000138">
    <property type="entry name" value="Protection of telomeres 1 homolog"/>
    <property type="match status" value="1"/>
</dbReference>
<dbReference type="Ensembl" id="ENSXMAT00000024330.1">
    <property type="protein sequence ID" value="ENSXMAP00000038374.1"/>
    <property type="gene ID" value="ENSXMAG00000000273.2"/>
</dbReference>
<dbReference type="PANTHER" id="PTHR14513:SF0">
    <property type="entry name" value="PROTECTION OF TELOMERES PROTEIN 1"/>
    <property type="match status" value="1"/>
</dbReference>
<feature type="region of interest" description="Disordered" evidence="10">
    <location>
        <begin position="165"/>
        <end position="186"/>
    </location>
</feature>
<dbReference type="CDD" id="cd04498">
    <property type="entry name" value="hPOT1_OB2"/>
    <property type="match status" value="1"/>
</dbReference>
<dbReference type="GO" id="GO:0005654">
    <property type="term" value="C:nucleoplasm"/>
    <property type="evidence" value="ECO:0007669"/>
    <property type="project" value="UniProtKB-ARBA"/>
</dbReference>
<dbReference type="Pfam" id="PF02765">
    <property type="entry name" value="POT1"/>
    <property type="match status" value="1"/>
</dbReference>
<reference evidence="13" key="1">
    <citation type="submission" date="2012-01" db="EMBL/GenBank/DDBJ databases">
        <authorList>
            <person name="Walter R."/>
            <person name="Schartl M."/>
            <person name="Warren W."/>
        </authorList>
    </citation>
    <scope>NUCLEOTIDE SEQUENCE [LARGE SCALE GENOMIC DNA]</scope>
    <source>
        <strain evidence="13">JP 163 A</strain>
    </source>
</reference>
<dbReference type="InterPro" id="IPR011564">
    <property type="entry name" value="Telomer_end-bd_POT1/Cdc13"/>
</dbReference>
<protein>
    <recommendedName>
        <fullName evidence="4">Protection of telomeres protein 1</fullName>
    </recommendedName>
    <alternativeName>
        <fullName evidence="9">POT1-like telomere end-binding protein</fullName>
    </alternativeName>
</protein>
<feature type="compositionally biased region" description="Polar residues" evidence="10">
    <location>
        <begin position="172"/>
        <end position="181"/>
    </location>
</feature>
<dbReference type="Pfam" id="PF21375">
    <property type="entry name" value="POT1_C_insert"/>
    <property type="match status" value="1"/>
</dbReference>
<dbReference type="InterPro" id="IPR032042">
    <property type="entry name" value="POT1PC"/>
</dbReference>
<accession>A0A3B5R557</accession>
<dbReference type="InterPro" id="IPR048953">
    <property type="entry name" value="POT1_C_insert"/>
</dbReference>
<dbReference type="Gene3D" id="2.40.50.140">
    <property type="entry name" value="Nucleic acid-binding proteins"/>
    <property type="match status" value="2"/>
</dbReference>
<evidence type="ECO:0000256" key="10">
    <source>
        <dbReference type="SAM" id="MobiDB-lite"/>
    </source>
</evidence>
<dbReference type="InParanoid" id="A0A3B5R557"/>
<evidence type="ECO:0000256" key="2">
    <source>
        <dbReference type="ARBA" id="ARBA00004574"/>
    </source>
</evidence>
<keyword evidence="6" id="KW-0779">Telomere</keyword>
<feature type="compositionally biased region" description="Polar residues" evidence="10">
    <location>
        <begin position="784"/>
        <end position="803"/>
    </location>
</feature>
<reference evidence="12" key="3">
    <citation type="submission" date="2025-08" db="UniProtKB">
        <authorList>
            <consortium name="Ensembl"/>
        </authorList>
    </citation>
    <scope>IDENTIFICATION</scope>
    <source>
        <strain evidence="12">JP 163 A</strain>
    </source>
</reference>
<dbReference type="PANTHER" id="PTHR14513">
    <property type="entry name" value="PROTECTION OF TELOMERES 1"/>
    <property type="match status" value="1"/>
</dbReference>
<feature type="domain" description="Telomeric single stranded DNA binding POT1/Cdc13" evidence="11">
    <location>
        <begin position="196"/>
        <end position="326"/>
    </location>
</feature>
<keyword evidence="8" id="KW-0539">Nucleus</keyword>
<dbReference type="GO" id="GO:0032210">
    <property type="term" value="P:regulation of telomere maintenance via telomerase"/>
    <property type="evidence" value="ECO:0007669"/>
    <property type="project" value="TreeGrafter"/>
</dbReference>
<reference evidence="13" key="2">
    <citation type="journal article" date="2013" name="Nat. Genet.">
        <title>The genome of the platyfish, Xiphophorus maculatus, provides insights into evolutionary adaptation and several complex traits.</title>
        <authorList>
            <person name="Schartl M."/>
            <person name="Walter R.B."/>
            <person name="Shen Y."/>
            <person name="Garcia T."/>
            <person name="Catchen J."/>
            <person name="Amores A."/>
            <person name="Braasch I."/>
            <person name="Chalopin D."/>
            <person name="Volff J.N."/>
            <person name="Lesch K.P."/>
            <person name="Bisazza A."/>
            <person name="Minx P."/>
            <person name="Hillier L."/>
            <person name="Wilson R.K."/>
            <person name="Fuerstenberg S."/>
            <person name="Boore J."/>
            <person name="Searle S."/>
            <person name="Postlethwait J.H."/>
            <person name="Warren W.C."/>
        </authorList>
    </citation>
    <scope>NUCLEOTIDE SEQUENCE [LARGE SCALE GENOMIC DNA]</scope>
    <source>
        <strain evidence="13">JP 163 A</strain>
    </source>
</reference>
<dbReference type="Proteomes" id="UP000002852">
    <property type="component" value="Unassembled WGS sequence"/>
</dbReference>
<evidence type="ECO:0000256" key="7">
    <source>
        <dbReference type="ARBA" id="ARBA00023125"/>
    </source>
</evidence>
<dbReference type="Pfam" id="PF16686">
    <property type="entry name" value="POT1PC"/>
    <property type="match status" value="1"/>
</dbReference>
<sequence>MRIGGISCLFETRGGKAVISCRRHHNIMMYVMSEGLGPVSQVPSHLTRIPMALLCPNTNCNNKTVKGEVIHKGPLVTVATGDLILKIIIHEEDAMQSVDCQRMSINLIIFGALAESVSHRVNPGDVLWVSGFTVGKSPTANKDKLHPCNLLLSGEDACIYISKQRPPEPRSSLASRGSSLTPAEDLRTPRAPRYTYVRLDELKNMAVVNVYGVVVFFKQPFKSRGTDYCSSLKITDQTEHKIGCTIFCENLEDHPRIFQTGDIVRMHRVKVHPYNNSLTLVNTFGFSVVTFSGTVGGGMEPRTSSKNFQLDEDDRRTVEELRAWAACQALLSSVSAAVPLSAVQPNTYFDLICQLLAKASIDSTCTLLRVWDGTRCPHALLKVIVEPNSTEGPSSFSKHKESHIANVLVYDNHVEFSKHLKPGAFLRIYNLQAIPGSSKVPDLTSSQPVESDHLAFHLHGGTSYGRGIRLLPENSPDVQELRRAMEAFLDHQDEDVSELNDSELLEVWSTPPEFIDGDVVDCRTERCCEHQLQLVTLTQVKQNTDGQTHHVRAQIVSYEPRQLHRALKLFCCSCSAIKDVPDEELLAGIFSEATRRPTACTPPPWALSGHMDLPGDASASKPSVHLSTKLMTEGKTEQLIFLMGCSLEETQHLSSAYPNVVPVAPSCGQLALLDLTAPFLFRGANRHYGPRRAAAAAGLAVEIAAAGCHGHSGRLSMETCRAFLQCGSNRYLNQSGGSKQHSSDHGYTLSSGRQHRYVMGPTTQLCSESMKACGTERNQWQNVSHSLSVSAPSQSPHDSSCPVQGSGDLNDVSHVLQMSGHGSTCVSWRTRQRVRRGRARPATRSAILWSSNPAVKVQTMHNEAQWTRLDWTGPEAQHLTFKHIKCSVF</sequence>
<evidence type="ECO:0000256" key="5">
    <source>
        <dbReference type="ARBA" id="ARBA00022454"/>
    </source>
</evidence>
<evidence type="ECO:0000256" key="9">
    <source>
        <dbReference type="ARBA" id="ARBA00084040"/>
    </source>
</evidence>
<dbReference type="InterPro" id="IPR012340">
    <property type="entry name" value="NA-bd_OB-fold"/>
</dbReference>
<keyword evidence="5" id="KW-0158">Chromosome</keyword>
<evidence type="ECO:0000256" key="8">
    <source>
        <dbReference type="ARBA" id="ARBA00023242"/>
    </source>
</evidence>
<evidence type="ECO:0000256" key="4">
    <source>
        <dbReference type="ARBA" id="ARBA00015253"/>
    </source>
</evidence>
<evidence type="ECO:0000313" key="12">
    <source>
        <dbReference type="Ensembl" id="ENSXMAP00000038374.1"/>
    </source>
</evidence>
<dbReference type="SUPFAM" id="SSF50249">
    <property type="entry name" value="Nucleic acid-binding proteins"/>
    <property type="match status" value="2"/>
</dbReference>